<protein>
    <recommendedName>
        <fullName evidence="3">F-box domain-containing protein</fullName>
    </recommendedName>
</protein>
<gene>
    <name evidence="1" type="ORF">MCHLO_09713</name>
</gene>
<feature type="non-terminal residue" evidence="1">
    <location>
        <position position="1"/>
    </location>
</feature>
<evidence type="ECO:0008006" key="3">
    <source>
        <dbReference type="Google" id="ProtNLM"/>
    </source>
</evidence>
<reference evidence="1" key="1">
    <citation type="submission" date="2014-09" db="EMBL/GenBank/DDBJ databases">
        <title>Genome sequence of the luminous mushroom Mycena chlorophos for searching fungal bioluminescence genes.</title>
        <authorList>
            <person name="Tanaka Y."/>
            <person name="Kasuga D."/>
            <person name="Oba Y."/>
            <person name="Hase S."/>
            <person name="Sato K."/>
            <person name="Oba Y."/>
            <person name="Sakakibara Y."/>
        </authorList>
    </citation>
    <scope>NUCLEOTIDE SEQUENCE</scope>
</reference>
<accession>A0ABQ0LNK5</accession>
<dbReference type="Proteomes" id="UP000815677">
    <property type="component" value="Unassembled WGS sequence"/>
</dbReference>
<sequence length="552" mass="61946">DIAKWRLREGHLNPPTKWIPKAALAMKAYKTSDQWSYSPPQDVMTGRQPSEILDDLEHAQAILQPGTRPCFVNAQNTVATLRSTTSIIFSLHAAFKFGTRQSNHLMPNHDCPAQTTPHVLPTELWDHVLSFVEDPLDLAYVSPTLNSLSVQHFLGRKSISLSNLIHGRVTLTANLIHALAVYAPLVELPAEKFVVDLTDRLSLVIFRRASTGDAGSLYCPLTRGKSQSRTSACVFCGLWYRPIPLHGSEYTTTKLHNGRLARVGTRLEMQSSIHLRLCDDGHVLVVFETTRLQHLRLTFSESEAHPIHPSVWPSLSIFLWNAALPALESLTLAFEPEPAAFRQFLINHPHLQRLPTLEILIPYKSAHIPSGLVSSLQVHFSPNLKTIGLHFFGADPQTTPDNFLSELQILAERSADLPRITLQLTLYGPPHPESRQAPIQKFWSQRLRRTTSKTSKFDPALVAWPNLPPSLELAALLHCVRSVVLSVESVDVARSMVSWLAAFPALDDVDFDLHLTTRGRPLRTFHHPDEVYEFIEEARTALGNIPQVTHRY</sequence>
<name>A0ABQ0LNK5_MYCCL</name>
<evidence type="ECO:0000313" key="1">
    <source>
        <dbReference type="EMBL" id="GAT52688.1"/>
    </source>
</evidence>
<dbReference type="EMBL" id="DF847858">
    <property type="protein sequence ID" value="GAT52688.1"/>
    <property type="molecule type" value="Genomic_DNA"/>
</dbReference>
<keyword evidence="2" id="KW-1185">Reference proteome</keyword>
<evidence type="ECO:0000313" key="2">
    <source>
        <dbReference type="Proteomes" id="UP000815677"/>
    </source>
</evidence>
<proteinExistence type="predicted"/>
<organism evidence="1 2">
    <name type="scientific">Mycena chlorophos</name>
    <name type="common">Agaric fungus</name>
    <name type="synonym">Agaricus chlorophos</name>
    <dbReference type="NCBI Taxonomy" id="658473"/>
    <lineage>
        <taxon>Eukaryota</taxon>
        <taxon>Fungi</taxon>
        <taxon>Dikarya</taxon>
        <taxon>Basidiomycota</taxon>
        <taxon>Agaricomycotina</taxon>
        <taxon>Agaricomycetes</taxon>
        <taxon>Agaricomycetidae</taxon>
        <taxon>Agaricales</taxon>
        <taxon>Marasmiineae</taxon>
        <taxon>Mycenaceae</taxon>
        <taxon>Mycena</taxon>
    </lineage>
</organism>